<sequence length="98" mass="11032">MNAEEYLSQNKAEIAKQCQTIADSGSKAIITAKKSGETYVYKVSTVEEFSNTIPDDKFFKPMRDGINNAVLNKVIPIVIFEEQKVRIISLPEHFNPIP</sequence>
<name>A0A563VK04_9CYAN</name>
<keyword evidence="2" id="KW-1185">Reference proteome</keyword>
<dbReference type="OrthoDB" id="582943at2"/>
<organism evidence="1 2">
    <name type="scientific">Hyella patelloides LEGE 07179</name>
    <dbReference type="NCBI Taxonomy" id="945734"/>
    <lineage>
        <taxon>Bacteria</taxon>
        <taxon>Bacillati</taxon>
        <taxon>Cyanobacteriota</taxon>
        <taxon>Cyanophyceae</taxon>
        <taxon>Pleurocapsales</taxon>
        <taxon>Hyellaceae</taxon>
        <taxon>Hyella</taxon>
    </lineage>
</organism>
<dbReference type="Proteomes" id="UP000320055">
    <property type="component" value="Unassembled WGS sequence"/>
</dbReference>
<evidence type="ECO:0000313" key="2">
    <source>
        <dbReference type="Proteomes" id="UP000320055"/>
    </source>
</evidence>
<dbReference type="AlphaFoldDB" id="A0A563VK04"/>
<evidence type="ECO:0000313" key="1">
    <source>
        <dbReference type="EMBL" id="VEP11751.1"/>
    </source>
</evidence>
<accession>A0A563VK04</accession>
<dbReference type="EMBL" id="CAACVJ010000022">
    <property type="protein sequence ID" value="VEP11751.1"/>
    <property type="molecule type" value="Genomic_DNA"/>
</dbReference>
<reference evidence="1 2" key="1">
    <citation type="submission" date="2019-01" db="EMBL/GenBank/DDBJ databases">
        <authorList>
            <person name="Brito A."/>
        </authorList>
    </citation>
    <scope>NUCLEOTIDE SEQUENCE [LARGE SCALE GENOMIC DNA]</scope>
    <source>
        <strain evidence="1">1</strain>
    </source>
</reference>
<gene>
    <name evidence="1" type="ORF">H1P_1180012</name>
</gene>
<protein>
    <submittedName>
        <fullName evidence="1">Uncharacterized protein</fullName>
    </submittedName>
</protein>
<proteinExistence type="predicted"/>
<dbReference type="RefSeq" id="WP_144869469.1">
    <property type="nucleotide sequence ID" value="NZ_LR213871.1"/>
</dbReference>